<feature type="region of interest" description="Disordered" evidence="1">
    <location>
        <begin position="17"/>
        <end position="243"/>
    </location>
</feature>
<dbReference type="EMBL" id="WIXE01024616">
    <property type="protein sequence ID" value="KAK5965457.1"/>
    <property type="molecule type" value="Genomic_DNA"/>
</dbReference>
<feature type="chain" id="PRO_5042979537" evidence="2">
    <location>
        <begin position="17"/>
        <end position="370"/>
    </location>
</feature>
<organism evidence="3 4">
    <name type="scientific">Trichostrongylus colubriformis</name>
    <name type="common">Black scour worm</name>
    <dbReference type="NCBI Taxonomy" id="6319"/>
    <lineage>
        <taxon>Eukaryota</taxon>
        <taxon>Metazoa</taxon>
        <taxon>Ecdysozoa</taxon>
        <taxon>Nematoda</taxon>
        <taxon>Chromadorea</taxon>
        <taxon>Rhabditida</taxon>
        <taxon>Rhabditina</taxon>
        <taxon>Rhabditomorpha</taxon>
        <taxon>Strongyloidea</taxon>
        <taxon>Trichostrongylidae</taxon>
        <taxon>Trichostrongylus</taxon>
    </lineage>
</organism>
<evidence type="ECO:0000256" key="2">
    <source>
        <dbReference type="SAM" id="SignalP"/>
    </source>
</evidence>
<gene>
    <name evidence="3" type="ORF">GCK32_015371</name>
</gene>
<keyword evidence="4" id="KW-1185">Reference proteome</keyword>
<protein>
    <submittedName>
        <fullName evidence="3">Uncharacterized protein</fullName>
    </submittedName>
</protein>
<evidence type="ECO:0000256" key="1">
    <source>
        <dbReference type="SAM" id="MobiDB-lite"/>
    </source>
</evidence>
<reference evidence="3 4" key="1">
    <citation type="submission" date="2019-10" db="EMBL/GenBank/DDBJ databases">
        <title>Assembly and Annotation for the nematode Trichostrongylus colubriformis.</title>
        <authorList>
            <person name="Martin J."/>
        </authorList>
    </citation>
    <scope>NUCLEOTIDE SEQUENCE [LARGE SCALE GENOMIC DNA]</scope>
    <source>
        <strain evidence="3">G859</strain>
        <tissue evidence="3">Whole worm</tissue>
    </source>
</reference>
<feature type="compositionally biased region" description="Pro residues" evidence="1">
    <location>
        <begin position="28"/>
        <end position="106"/>
    </location>
</feature>
<feature type="compositionally biased region" description="Low complexity" evidence="1">
    <location>
        <begin position="17"/>
        <end position="27"/>
    </location>
</feature>
<keyword evidence="2" id="KW-0732">Signal</keyword>
<evidence type="ECO:0000313" key="4">
    <source>
        <dbReference type="Proteomes" id="UP001331761"/>
    </source>
</evidence>
<comment type="caution">
    <text evidence="3">The sequence shown here is derived from an EMBL/GenBank/DDBJ whole genome shotgun (WGS) entry which is preliminary data.</text>
</comment>
<evidence type="ECO:0000313" key="3">
    <source>
        <dbReference type="EMBL" id="KAK5965457.1"/>
    </source>
</evidence>
<dbReference type="Proteomes" id="UP001331761">
    <property type="component" value="Unassembled WGS sequence"/>
</dbReference>
<dbReference type="AlphaFoldDB" id="A0AAN8F0R0"/>
<accession>A0AAN8F0R0</accession>
<feature type="compositionally biased region" description="Low complexity" evidence="1">
    <location>
        <begin position="158"/>
        <end position="189"/>
    </location>
</feature>
<proteinExistence type="predicted"/>
<feature type="compositionally biased region" description="Low complexity" evidence="1">
    <location>
        <begin position="218"/>
        <end position="234"/>
    </location>
</feature>
<feature type="compositionally biased region" description="Pro residues" evidence="1">
    <location>
        <begin position="148"/>
        <end position="157"/>
    </location>
</feature>
<feature type="compositionally biased region" description="Polar residues" evidence="1">
    <location>
        <begin position="192"/>
        <end position="210"/>
    </location>
</feature>
<name>A0AAN8F0R0_TRICO</name>
<sequence length="370" mass="38392">MVLFLGLLLSLLSIHAQPGAGQPGQYQPSPPTTQTPSYQPSPPPPPPRGDQTPQPPPGPGPGPPPRPNPTRPPPPPPGPGNSPPPPGPGNPRPPPGPGNTRPPPPTQYSSIGTSPAGPPSYDDYGQGTQPPQCNPVPTPCVCPSDQPSSPPTPPTPYSPSVTSPTPTTTRYTPPTRTTTTPTTTAYVPPTRSPTTTQYSPPATPPVTTTRYIPPSTPATPTTTRYVSPTTRQTTASPGQYSSPTTGGYVASNAEMQAAAVNCASTCSSLASRGSDAVSTDLLGKMSTALQSCGSLTFDQDALTSLTPSISRMRAVTASASSSCKQQPLPTTAQNNLSRNLVWWTTNGYNPTPQLVQNLFNTASQFLEQYC</sequence>
<feature type="signal peptide" evidence="2">
    <location>
        <begin position="1"/>
        <end position="16"/>
    </location>
</feature>